<comment type="caution">
    <text evidence="1">The sequence shown here is derived from an EMBL/GenBank/DDBJ whole genome shotgun (WGS) entry which is preliminary data.</text>
</comment>
<protein>
    <submittedName>
        <fullName evidence="1">4,5-dihydroxyphthalate decarboxylase</fullName>
    </submittedName>
</protein>
<keyword evidence="2" id="KW-1185">Reference proteome</keyword>
<dbReference type="Gene3D" id="3.40.190.10">
    <property type="entry name" value="Periplasmic binding protein-like II"/>
    <property type="match status" value="1"/>
</dbReference>
<dbReference type="EMBL" id="JBHSRS010000084">
    <property type="protein sequence ID" value="MFC6284876.1"/>
    <property type="molecule type" value="Genomic_DNA"/>
</dbReference>
<dbReference type="RefSeq" id="WP_377415175.1">
    <property type="nucleotide sequence ID" value="NZ_JBHSRS010000084.1"/>
</dbReference>
<gene>
    <name evidence="1" type="ORF">ACFQND_26930</name>
</gene>
<accession>A0ABW1U4P0</accession>
<proteinExistence type="predicted"/>
<reference evidence="2" key="1">
    <citation type="journal article" date="2019" name="Int. J. Syst. Evol. Microbiol.">
        <title>The Global Catalogue of Microorganisms (GCM) 10K type strain sequencing project: providing services to taxonomists for standard genome sequencing and annotation.</title>
        <authorList>
            <consortium name="The Broad Institute Genomics Platform"/>
            <consortium name="The Broad Institute Genome Sequencing Center for Infectious Disease"/>
            <person name="Wu L."/>
            <person name="Ma J."/>
        </authorList>
    </citation>
    <scope>NUCLEOTIDE SEQUENCE [LARGE SCALE GENOMIC DNA]</scope>
    <source>
        <strain evidence="2">CCUG 39402</strain>
    </source>
</reference>
<organism evidence="1 2">
    <name type="scientific">Polaromonas aquatica</name>
    <dbReference type="NCBI Taxonomy" id="332657"/>
    <lineage>
        <taxon>Bacteria</taxon>
        <taxon>Pseudomonadati</taxon>
        <taxon>Pseudomonadota</taxon>
        <taxon>Betaproteobacteria</taxon>
        <taxon>Burkholderiales</taxon>
        <taxon>Comamonadaceae</taxon>
        <taxon>Polaromonas</taxon>
    </lineage>
</organism>
<evidence type="ECO:0000313" key="2">
    <source>
        <dbReference type="Proteomes" id="UP001596270"/>
    </source>
</evidence>
<sequence length="333" mass="37542">MINQLPLTLGLGPYDHTRDITDGSVPVEGVRLRPLNLPIEEIFYRFTMYREWDISEMSTAKYLALRAQDDNSIQALPVFISRAFRHSMFYVKANSAVKRPQDLVGKRVGIPEWAQSAGIYGRGFLSDYLGIDLKSIKWIQAGVNEPGRIEKVKLHLPEGISFTAAPDKSLNEMLLNGEIDAAMSARAPDSMGNGIERLMPEYQSLEEQYFKDTRIYPIMHALVVKSSILEQHPWVGMNLYKAFNIAKNQSLERLSDVTASHAPLAWLKEYTDRMKALFGDDFFPYGVGSDVGGQINRATLAAYCKFGFEQGVCKRQLDVDELFPKSVLSSFKV</sequence>
<dbReference type="SUPFAM" id="SSF53850">
    <property type="entry name" value="Periplasmic binding protein-like II"/>
    <property type="match status" value="1"/>
</dbReference>
<evidence type="ECO:0000313" key="1">
    <source>
        <dbReference type="EMBL" id="MFC6284876.1"/>
    </source>
</evidence>
<dbReference type="Proteomes" id="UP001596270">
    <property type="component" value="Unassembled WGS sequence"/>
</dbReference>
<name>A0ABW1U4P0_9BURK</name>